<evidence type="ECO:0000313" key="2">
    <source>
        <dbReference type="EMBL" id="TDU81658.1"/>
    </source>
</evidence>
<dbReference type="EMBL" id="SOCA01000001">
    <property type="protein sequence ID" value="TDU81658.1"/>
    <property type="molecule type" value="Genomic_DNA"/>
</dbReference>
<evidence type="ECO:0000313" key="3">
    <source>
        <dbReference type="Proteomes" id="UP000295662"/>
    </source>
</evidence>
<protein>
    <recommendedName>
        <fullName evidence="4">Lipoprotein</fullName>
    </recommendedName>
</protein>
<accession>A0A4R7STS4</accession>
<evidence type="ECO:0000256" key="1">
    <source>
        <dbReference type="SAM" id="MobiDB-lite"/>
    </source>
</evidence>
<dbReference type="Proteomes" id="UP000295662">
    <property type="component" value="Unassembled WGS sequence"/>
</dbReference>
<name>A0A4R7STS4_9BACT</name>
<feature type="region of interest" description="Disordered" evidence="1">
    <location>
        <begin position="20"/>
        <end position="49"/>
    </location>
</feature>
<keyword evidence="3" id="KW-1185">Reference proteome</keyword>
<reference evidence="2 3" key="1">
    <citation type="submission" date="2019-03" db="EMBL/GenBank/DDBJ databases">
        <title>Genomic Encyclopedia of Archaeal and Bacterial Type Strains, Phase II (KMG-II): from individual species to whole genera.</title>
        <authorList>
            <person name="Goeker M."/>
        </authorList>
    </citation>
    <scope>NUCLEOTIDE SEQUENCE [LARGE SCALE GENOMIC DNA]</scope>
    <source>
        <strain evidence="2 3">ATCC 25309</strain>
    </source>
</reference>
<feature type="compositionally biased region" description="Basic and acidic residues" evidence="1">
    <location>
        <begin position="150"/>
        <end position="180"/>
    </location>
</feature>
<comment type="caution">
    <text evidence="2">The sequence shown here is derived from an EMBL/GenBank/DDBJ whole genome shotgun (WGS) entry which is preliminary data.</text>
</comment>
<evidence type="ECO:0008006" key="4">
    <source>
        <dbReference type="Google" id="ProtNLM"/>
    </source>
</evidence>
<gene>
    <name evidence="2" type="ORF">EI77_00968</name>
</gene>
<feature type="compositionally biased region" description="Polar residues" evidence="1">
    <location>
        <begin position="132"/>
        <end position="146"/>
    </location>
</feature>
<organism evidence="2 3">
    <name type="scientific">Prosthecobacter fusiformis</name>
    <dbReference type="NCBI Taxonomy" id="48464"/>
    <lineage>
        <taxon>Bacteria</taxon>
        <taxon>Pseudomonadati</taxon>
        <taxon>Verrucomicrobiota</taxon>
        <taxon>Verrucomicrobiia</taxon>
        <taxon>Verrucomicrobiales</taxon>
        <taxon>Verrucomicrobiaceae</taxon>
        <taxon>Prosthecobacter</taxon>
    </lineage>
</organism>
<proteinExistence type="predicted"/>
<dbReference type="PROSITE" id="PS51257">
    <property type="entry name" value="PROKAR_LIPOPROTEIN"/>
    <property type="match status" value="1"/>
</dbReference>
<dbReference type="AlphaFoldDB" id="A0A4R7STS4"/>
<feature type="region of interest" description="Disordered" evidence="1">
    <location>
        <begin position="132"/>
        <end position="196"/>
    </location>
</feature>
<sequence>MIFRPCLLILPFLLSACSTPEEKKTPPLMSQRMSDRMAQSRKRMGDQNDRSVFDKAMQSSITKNKSSGGWMGKKNFKSGQYAGTKSYAGPTSYKTESFSGSKNKSSMASQGFAQAGKTADVADDAFETNTSRYASQSARESNQAFSGSDDVFKTGADRDALRSQRKNDRPKFIELEEHQRTPAYTEQQVRRLLGRQ</sequence>